<evidence type="ECO:0000256" key="1">
    <source>
        <dbReference type="ARBA" id="ARBA00009817"/>
    </source>
</evidence>
<dbReference type="GeneID" id="17045836"/>
<dbReference type="InterPro" id="IPR011256">
    <property type="entry name" value="Reg_factor_effector_dom_sf"/>
</dbReference>
<dbReference type="eggNOG" id="ENOG502QWGB">
    <property type="taxonomic scope" value="Eukaryota"/>
</dbReference>
<gene>
    <name evidence="2" type="ORF">COCSUDRAFT_55801</name>
</gene>
<dbReference type="KEGG" id="csl:COCSUDRAFT_55801"/>
<comment type="similarity">
    <text evidence="1">Belongs to the HEBP family.</text>
</comment>
<dbReference type="SUPFAM" id="SSF55136">
    <property type="entry name" value="Probable bacterial effector-binding domain"/>
    <property type="match status" value="1"/>
</dbReference>
<dbReference type="Proteomes" id="UP000007264">
    <property type="component" value="Unassembled WGS sequence"/>
</dbReference>
<sequence>MQEHLDLVRSDFQYVFKDIMDLEHFEERMFFSDPISKFTFFRGYQFNVQFLRYFLAPIYELHEVRQAGENAILVKWSWTMNFWWNRYNPFKFIWDPRLVFSGFTVLGFNPDTGKWNKHIDGWDCLEDQEFFSIEGFAFVLRQMLQVSKPPNRLTPEFCILKKYKDWEIRRYKPFLVAEVSADAASETEAEETLREYLRGQNSLDLALERTTPLFRESSGELYFMLPGYQEVEEAPSPTNKAVKLRMHPGGWFAAGREQ</sequence>
<protein>
    <submittedName>
        <fullName evidence="2">Uncharacterized protein</fullName>
    </submittedName>
</protein>
<organism evidence="2 3">
    <name type="scientific">Coccomyxa subellipsoidea (strain C-169)</name>
    <name type="common">Green microalga</name>
    <dbReference type="NCBI Taxonomy" id="574566"/>
    <lineage>
        <taxon>Eukaryota</taxon>
        <taxon>Viridiplantae</taxon>
        <taxon>Chlorophyta</taxon>
        <taxon>core chlorophytes</taxon>
        <taxon>Trebouxiophyceae</taxon>
        <taxon>Trebouxiophyceae incertae sedis</taxon>
        <taxon>Coccomyxaceae</taxon>
        <taxon>Coccomyxa</taxon>
        <taxon>Coccomyxa subellipsoidea</taxon>
    </lineage>
</organism>
<keyword evidence="3" id="KW-1185">Reference proteome</keyword>
<dbReference type="Pfam" id="PF10184">
    <property type="entry name" value="DUF2358"/>
    <property type="match status" value="1"/>
</dbReference>
<dbReference type="Gene3D" id="3.20.80.10">
    <property type="entry name" value="Regulatory factor, effector binding domain"/>
    <property type="match status" value="1"/>
</dbReference>
<dbReference type="InterPro" id="IPR006917">
    <property type="entry name" value="SOUL_heme-bd"/>
</dbReference>
<evidence type="ECO:0000313" key="2">
    <source>
        <dbReference type="EMBL" id="EIE27821.1"/>
    </source>
</evidence>
<dbReference type="AlphaFoldDB" id="I0ZB02"/>
<dbReference type="EMBL" id="AGSI01000001">
    <property type="protein sequence ID" value="EIE27821.1"/>
    <property type="molecule type" value="Genomic_DNA"/>
</dbReference>
<dbReference type="Pfam" id="PF04832">
    <property type="entry name" value="SOUL"/>
    <property type="match status" value="1"/>
</dbReference>
<dbReference type="InterPro" id="IPR018790">
    <property type="entry name" value="DUF2358"/>
</dbReference>
<proteinExistence type="inferred from homology"/>
<reference evidence="2 3" key="1">
    <citation type="journal article" date="2012" name="Genome Biol.">
        <title>The genome of the polar eukaryotic microalga coccomyxa subellipsoidea reveals traits of cold adaptation.</title>
        <authorList>
            <person name="Blanc G."/>
            <person name="Agarkova I."/>
            <person name="Grimwood J."/>
            <person name="Kuo A."/>
            <person name="Brueggeman A."/>
            <person name="Dunigan D."/>
            <person name="Gurnon J."/>
            <person name="Ladunga I."/>
            <person name="Lindquist E."/>
            <person name="Lucas S."/>
            <person name="Pangilinan J."/>
            <person name="Proschold T."/>
            <person name="Salamov A."/>
            <person name="Schmutz J."/>
            <person name="Weeks D."/>
            <person name="Yamada T."/>
            <person name="Claverie J.M."/>
            <person name="Grigoriev I."/>
            <person name="Van Etten J."/>
            <person name="Lomsadze A."/>
            <person name="Borodovsky M."/>
        </authorList>
    </citation>
    <scope>NUCLEOTIDE SEQUENCE [LARGE SCALE GENOMIC DNA]</scope>
    <source>
        <strain evidence="2 3">C-169</strain>
    </source>
</reference>
<accession>I0ZB02</accession>
<dbReference type="OrthoDB" id="44820at2759"/>
<name>I0ZB02_COCSC</name>
<dbReference type="RefSeq" id="XP_005652365.1">
    <property type="nucleotide sequence ID" value="XM_005652308.1"/>
</dbReference>
<comment type="caution">
    <text evidence="2">The sequence shown here is derived from an EMBL/GenBank/DDBJ whole genome shotgun (WGS) entry which is preliminary data.</text>
</comment>
<evidence type="ECO:0000313" key="3">
    <source>
        <dbReference type="Proteomes" id="UP000007264"/>
    </source>
</evidence>